<evidence type="ECO:0000313" key="2">
    <source>
        <dbReference type="EMBL" id="KAA1097325.1"/>
    </source>
</evidence>
<dbReference type="AlphaFoldDB" id="A0A5B0P767"/>
<dbReference type="EMBL" id="VDEP01000069">
    <property type="protein sequence ID" value="KAA1134326.1"/>
    <property type="molecule type" value="Genomic_DNA"/>
</dbReference>
<dbReference type="EMBL" id="VSWC01000066">
    <property type="protein sequence ID" value="KAA1097325.1"/>
    <property type="molecule type" value="Genomic_DNA"/>
</dbReference>
<keyword evidence="4" id="KW-1185">Reference proteome</keyword>
<dbReference type="Proteomes" id="UP000324748">
    <property type="component" value="Unassembled WGS sequence"/>
</dbReference>
<evidence type="ECO:0000313" key="4">
    <source>
        <dbReference type="Proteomes" id="UP000324748"/>
    </source>
</evidence>
<comment type="caution">
    <text evidence="2">The sequence shown here is derived from an EMBL/GenBank/DDBJ whole genome shotgun (WGS) entry which is preliminary data.</text>
</comment>
<organism evidence="2 4">
    <name type="scientific">Puccinia graminis f. sp. tritici</name>
    <dbReference type="NCBI Taxonomy" id="56615"/>
    <lineage>
        <taxon>Eukaryota</taxon>
        <taxon>Fungi</taxon>
        <taxon>Dikarya</taxon>
        <taxon>Basidiomycota</taxon>
        <taxon>Pucciniomycotina</taxon>
        <taxon>Pucciniomycetes</taxon>
        <taxon>Pucciniales</taxon>
        <taxon>Pucciniaceae</taxon>
        <taxon>Puccinia</taxon>
    </lineage>
</organism>
<feature type="signal peptide" evidence="1">
    <location>
        <begin position="1"/>
        <end position="16"/>
    </location>
</feature>
<feature type="chain" id="PRO_5036137666" evidence="1">
    <location>
        <begin position="17"/>
        <end position="435"/>
    </location>
</feature>
<proteinExistence type="predicted"/>
<evidence type="ECO:0000256" key="1">
    <source>
        <dbReference type="SAM" id="SignalP"/>
    </source>
</evidence>
<accession>A0A5B0P767</accession>
<name>A0A5B0P767_PUCGR</name>
<dbReference type="OrthoDB" id="2497736at2759"/>
<reference evidence="4 5" key="1">
    <citation type="submission" date="2019-05" db="EMBL/GenBank/DDBJ databases">
        <title>Emergence of the Ug99 lineage of the wheat stem rust pathogen through somatic hybridization.</title>
        <authorList>
            <person name="Li F."/>
            <person name="Upadhyaya N.M."/>
            <person name="Sperschneider J."/>
            <person name="Matny O."/>
            <person name="Nguyen-Phuc H."/>
            <person name="Mago R."/>
            <person name="Raley C."/>
            <person name="Miller M.E."/>
            <person name="Silverstein K.A.T."/>
            <person name="Henningsen E."/>
            <person name="Hirsch C.D."/>
            <person name="Visser B."/>
            <person name="Pretorius Z.A."/>
            <person name="Steffenson B.J."/>
            <person name="Schwessinger B."/>
            <person name="Dodds P.N."/>
            <person name="Figueroa M."/>
        </authorList>
    </citation>
    <scope>NUCLEOTIDE SEQUENCE [LARGE SCALE GENOMIC DNA]</scope>
    <source>
        <strain evidence="2">21-0</strain>
        <strain evidence="3 5">Ug99</strain>
    </source>
</reference>
<protein>
    <submittedName>
        <fullName evidence="2">Uncharacterized protein</fullName>
    </submittedName>
</protein>
<gene>
    <name evidence="2" type="ORF">PGT21_003027</name>
    <name evidence="3" type="ORF">PGTUg99_035218</name>
</gene>
<dbReference type="Proteomes" id="UP000325313">
    <property type="component" value="Unassembled WGS sequence"/>
</dbReference>
<evidence type="ECO:0000313" key="3">
    <source>
        <dbReference type="EMBL" id="KAA1134326.1"/>
    </source>
</evidence>
<keyword evidence="1" id="KW-0732">Signal</keyword>
<sequence>MIGIFLFLILPYLIQASSVVPVLSAPAEKSESVCSKAGHAGALTKRAFKPRVVKGAVKLPGDSRREIDNPIGRYSQQWPNCGNYKLRVSMKCGASQNPRVEHGLIHSILSTLDKKDRSTAENVEFMKHQLKRIASSGNISRPLGKGDGVASTFEINLLYFLLHCFEDKFIHRWFQIYDSWSSLNTPFLIEVSKIIRIKEPRSLFDDTMGARIMKSISRNDFNTRLLHGDLWQARADHDPSFLYAAINSISPGLWKFCLPMKDEKFDIDLLISNPIARLSWFLDGLDPAEMIEYAQALEKPQSPTLQELMNRQLILEKEDKTEPSQKFAQASWFAQRMGWDHFQRIILDFEKFTPNTNSHKFKMSGFCQPGTGVLSTPKARKSMQELNKLLEKKGFLTVSSDENFSSNIMEWLSTFLTWLNDSKVQINRFSTWEMS</sequence>
<evidence type="ECO:0000313" key="5">
    <source>
        <dbReference type="Proteomes" id="UP000325313"/>
    </source>
</evidence>